<keyword evidence="1" id="KW-1133">Transmembrane helix</keyword>
<dbReference type="SUPFAM" id="SSF53474">
    <property type="entry name" value="alpha/beta-Hydrolases"/>
    <property type="match status" value="1"/>
</dbReference>
<dbReference type="EMBL" id="SZPR01000019">
    <property type="protein sequence ID" value="TKT06985.1"/>
    <property type="molecule type" value="Genomic_DNA"/>
</dbReference>
<keyword evidence="1" id="KW-0472">Membrane</keyword>
<comment type="caution">
    <text evidence="3">The sequence shown here is derived from an EMBL/GenBank/DDBJ whole genome shotgun (WGS) entry which is preliminary data.</text>
</comment>
<keyword evidence="3" id="KW-0378">Hydrolase</keyword>
<dbReference type="PANTHER" id="PTHR43265:SF1">
    <property type="entry name" value="ESTERASE ESTD"/>
    <property type="match status" value="1"/>
</dbReference>
<dbReference type="InterPro" id="IPR053145">
    <property type="entry name" value="AB_hydrolase_Est10"/>
</dbReference>
<feature type="transmembrane region" description="Helical" evidence="1">
    <location>
        <begin position="51"/>
        <end position="72"/>
    </location>
</feature>
<dbReference type="GO" id="GO:0052689">
    <property type="term" value="F:carboxylic ester hydrolase activity"/>
    <property type="evidence" value="ECO:0007669"/>
    <property type="project" value="TreeGrafter"/>
</dbReference>
<organism evidence="3 4">
    <name type="scientific">Streptomyces galbus</name>
    <dbReference type="NCBI Taxonomy" id="33898"/>
    <lineage>
        <taxon>Bacteria</taxon>
        <taxon>Bacillati</taxon>
        <taxon>Actinomycetota</taxon>
        <taxon>Actinomycetes</taxon>
        <taxon>Kitasatosporales</taxon>
        <taxon>Streptomycetaceae</taxon>
        <taxon>Streptomyces</taxon>
    </lineage>
</organism>
<dbReference type="PANTHER" id="PTHR43265">
    <property type="entry name" value="ESTERASE ESTD"/>
    <property type="match status" value="1"/>
</dbReference>
<dbReference type="InterPro" id="IPR000383">
    <property type="entry name" value="Xaa-Pro-like_dom"/>
</dbReference>
<accession>A0A4U5WWR5</accession>
<dbReference type="InterPro" id="IPR029058">
    <property type="entry name" value="AB_hydrolase_fold"/>
</dbReference>
<evidence type="ECO:0000313" key="4">
    <source>
        <dbReference type="Proteomes" id="UP000308632"/>
    </source>
</evidence>
<dbReference type="Proteomes" id="UP000308632">
    <property type="component" value="Unassembled WGS sequence"/>
</dbReference>
<evidence type="ECO:0000259" key="2">
    <source>
        <dbReference type="Pfam" id="PF02129"/>
    </source>
</evidence>
<reference evidence="3 4" key="1">
    <citation type="submission" date="2019-04" db="EMBL/GenBank/DDBJ databases">
        <title>Streptomyces lasaliensis sp.nov., an Actinomycete isolated from soil which produces the polyether antibiotic lasalocid.</title>
        <authorList>
            <person name="Erwin G."/>
            <person name="Haber C."/>
        </authorList>
    </citation>
    <scope>NUCLEOTIDE SEQUENCE [LARGE SCALE GENOMIC DNA]</scope>
    <source>
        <strain evidence="3 4">DSM 40089</strain>
    </source>
</reference>
<dbReference type="Gene3D" id="3.40.50.1820">
    <property type="entry name" value="alpha/beta hydrolase"/>
    <property type="match status" value="1"/>
</dbReference>
<gene>
    <name evidence="3" type="ORF">E4U92_24255</name>
</gene>
<keyword evidence="1" id="KW-0812">Transmembrane</keyword>
<proteinExistence type="predicted"/>
<evidence type="ECO:0000256" key="1">
    <source>
        <dbReference type="SAM" id="Phobius"/>
    </source>
</evidence>
<feature type="domain" description="Xaa-Pro dipeptidyl-peptidase-like" evidence="2">
    <location>
        <begin position="90"/>
        <end position="325"/>
    </location>
</feature>
<sequence length="395" mass="43400">MSCSPCLFDHLALSILIRSFLARAFYRRTIDRSGPVLGRRRTVRARRGRRYLLWALVGALLVAGGLGGVVVWQNTYDLREERVVLRHHGHRLEGVLARPPAGEGPFGLVVFVHGDGPVDATHDTFYRPLWEAFARAGYASLSFSKPGVAGSEGDWLDQSMDDRAEETLAAVAWARGRPGIDGRRIGLWGASQAGWVLPKVAAKDRRLRFVIAVSPAVNWLRQGRYNLLAELHREGADERRVAAALRRRETTVRLLRRGATYDEYRAAVGDTGGITAARWRFISANYTSDAVADLRAVRGTPVLLVLAGHDVNVDVRETETVYRAVLPPAALSVAHYPDATHSLVDHATERSSLRLTMTAVLAPRKLYAAGFLDRQARFLRETGASDGGVATSPAP</sequence>
<dbReference type="AlphaFoldDB" id="A0A4U5WWR5"/>
<protein>
    <submittedName>
        <fullName evidence="3">Alpha/beta hydrolase</fullName>
    </submittedName>
</protein>
<evidence type="ECO:0000313" key="3">
    <source>
        <dbReference type="EMBL" id="TKT06985.1"/>
    </source>
</evidence>
<dbReference type="Pfam" id="PF02129">
    <property type="entry name" value="Peptidase_S15"/>
    <property type="match status" value="1"/>
</dbReference>
<name>A0A4U5WWR5_STRGB</name>